<proteinExistence type="predicted"/>
<reference evidence="2" key="2">
    <citation type="journal article" date="2008" name="Nucleic Acids Res.">
        <title>The rice annotation project database (RAP-DB): 2008 update.</title>
        <authorList>
            <consortium name="The rice annotation project (RAP)"/>
        </authorList>
    </citation>
    <scope>GENOME REANNOTATION</scope>
    <source>
        <strain evidence="2">cv. Nipponbare</strain>
    </source>
</reference>
<gene>
    <name evidence="1" type="primary">OJ1570_H12.18</name>
</gene>
<name>Q6Z7G6_ORYSJ</name>
<dbReference type="Proteomes" id="UP000000763">
    <property type="component" value="Chromosome 2"/>
</dbReference>
<evidence type="ECO:0000313" key="1">
    <source>
        <dbReference type="EMBL" id="BAD17167.1"/>
    </source>
</evidence>
<organism evidence="1 2">
    <name type="scientific">Oryza sativa subsp. japonica</name>
    <name type="common">Rice</name>
    <dbReference type="NCBI Taxonomy" id="39947"/>
    <lineage>
        <taxon>Eukaryota</taxon>
        <taxon>Viridiplantae</taxon>
        <taxon>Streptophyta</taxon>
        <taxon>Embryophyta</taxon>
        <taxon>Tracheophyta</taxon>
        <taxon>Spermatophyta</taxon>
        <taxon>Magnoliopsida</taxon>
        <taxon>Liliopsida</taxon>
        <taxon>Poales</taxon>
        <taxon>Poaceae</taxon>
        <taxon>BOP clade</taxon>
        <taxon>Oryzoideae</taxon>
        <taxon>Oryzeae</taxon>
        <taxon>Oryzinae</taxon>
        <taxon>Oryza</taxon>
        <taxon>Oryza sativa</taxon>
    </lineage>
</organism>
<reference evidence="2" key="1">
    <citation type="journal article" date="2005" name="Nature">
        <title>The map-based sequence of the rice genome.</title>
        <authorList>
            <consortium name="International rice genome sequencing project (IRGSP)"/>
            <person name="Matsumoto T."/>
            <person name="Wu J."/>
            <person name="Kanamori H."/>
            <person name="Katayose Y."/>
            <person name="Fujisawa M."/>
            <person name="Namiki N."/>
            <person name="Mizuno H."/>
            <person name="Yamamoto K."/>
            <person name="Antonio B.A."/>
            <person name="Baba T."/>
            <person name="Sakata K."/>
            <person name="Nagamura Y."/>
            <person name="Aoki H."/>
            <person name="Arikawa K."/>
            <person name="Arita K."/>
            <person name="Bito T."/>
            <person name="Chiden Y."/>
            <person name="Fujitsuka N."/>
            <person name="Fukunaka R."/>
            <person name="Hamada M."/>
            <person name="Harada C."/>
            <person name="Hayashi A."/>
            <person name="Hijishita S."/>
            <person name="Honda M."/>
            <person name="Hosokawa S."/>
            <person name="Ichikawa Y."/>
            <person name="Idonuma A."/>
            <person name="Iijima M."/>
            <person name="Ikeda M."/>
            <person name="Ikeno M."/>
            <person name="Ito K."/>
            <person name="Ito S."/>
            <person name="Ito T."/>
            <person name="Ito Y."/>
            <person name="Ito Y."/>
            <person name="Iwabuchi A."/>
            <person name="Kamiya K."/>
            <person name="Karasawa W."/>
            <person name="Kurita K."/>
            <person name="Katagiri S."/>
            <person name="Kikuta A."/>
            <person name="Kobayashi H."/>
            <person name="Kobayashi N."/>
            <person name="Machita K."/>
            <person name="Maehara T."/>
            <person name="Masukawa M."/>
            <person name="Mizubayashi T."/>
            <person name="Mukai Y."/>
            <person name="Nagasaki H."/>
            <person name="Nagata Y."/>
            <person name="Naito S."/>
            <person name="Nakashima M."/>
            <person name="Nakama Y."/>
            <person name="Nakamichi Y."/>
            <person name="Nakamura M."/>
            <person name="Meguro A."/>
            <person name="Negishi M."/>
            <person name="Ohta I."/>
            <person name="Ohta T."/>
            <person name="Okamoto M."/>
            <person name="Ono N."/>
            <person name="Saji S."/>
            <person name="Sakaguchi M."/>
            <person name="Sakai K."/>
            <person name="Shibata M."/>
            <person name="Shimokawa T."/>
            <person name="Song J."/>
            <person name="Takazaki Y."/>
            <person name="Terasawa K."/>
            <person name="Tsugane M."/>
            <person name="Tsuji K."/>
            <person name="Ueda S."/>
            <person name="Waki K."/>
            <person name="Yamagata H."/>
            <person name="Yamamoto M."/>
            <person name="Yamamoto S."/>
            <person name="Yamane H."/>
            <person name="Yoshiki S."/>
            <person name="Yoshihara R."/>
            <person name="Yukawa K."/>
            <person name="Zhong H."/>
            <person name="Yano M."/>
            <person name="Yuan Q."/>
            <person name="Ouyang S."/>
            <person name="Liu J."/>
            <person name="Jones K.M."/>
            <person name="Gansberger K."/>
            <person name="Moffat K."/>
            <person name="Hill J."/>
            <person name="Bera J."/>
            <person name="Fadrosh D."/>
            <person name="Jin S."/>
            <person name="Johri S."/>
            <person name="Kim M."/>
            <person name="Overton L."/>
            <person name="Reardon M."/>
            <person name="Tsitrin T."/>
            <person name="Vuong H."/>
            <person name="Weaver B."/>
            <person name="Ciecko A."/>
            <person name="Tallon L."/>
            <person name="Jackson J."/>
            <person name="Pai G."/>
            <person name="Aken S.V."/>
            <person name="Utterback T."/>
            <person name="Reidmuller S."/>
            <person name="Feldblyum T."/>
            <person name="Hsiao J."/>
            <person name="Zismann V."/>
            <person name="Iobst S."/>
            <person name="de Vazeille A.R."/>
            <person name="Buell C.R."/>
            <person name="Ying K."/>
            <person name="Li Y."/>
            <person name="Lu T."/>
            <person name="Huang Y."/>
            <person name="Zhao Q."/>
            <person name="Feng Q."/>
            <person name="Zhang L."/>
            <person name="Zhu J."/>
            <person name="Weng Q."/>
            <person name="Mu J."/>
            <person name="Lu Y."/>
            <person name="Fan D."/>
            <person name="Liu Y."/>
            <person name="Guan J."/>
            <person name="Zhang Y."/>
            <person name="Yu S."/>
            <person name="Liu X."/>
            <person name="Zhang Y."/>
            <person name="Hong G."/>
            <person name="Han B."/>
            <person name="Choisne N."/>
            <person name="Demange N."/>
            <person name="Orjeda G."/>
            <person name="Samain S."/>
            <person name="Cattolico L."/>
            <person name="Pelletier E."/>
            <person name="Couloux A."/>
            <person name="Segurens B."/>
            <person name="Wincker P."/>
            <person name="D'Hont A."/>
            <person name="Scarpelli C."/>
            <person name="Weissenbach J."/>
            <person name="Salanoubat M."/>
            <person name="Quetier F."/>
            <person name="Yu Y."/>
            <person name="Kim H.R."/>
            <person name="Rambo T."/>
            <person name="Currie J."/>
            <person name="Collura K."/>
            <person name="Luo M."/>
            <person name="Yang T."/>
            <person name="Ammiraju J.S.S."/>
            <person name="Engler F."/>
            <person name="Soderlund C."/>
            <person name="Wing R.A."/>
            <person name="Palmer L.E."/>
            <person name="de la Bastide M."/>
            <person name="Spiegel L."/>
            <person name="Nascimento L."/>
            <person name="Zutavern T."/>
            <person name="O'Shaughnessy A."/>
            <person name="Dike S."/>
            <person name="Dedhia N."/>
            <person name="Preston R."/>
            <person name="Balija V."/>
            <person name="McCombie W.R."/>
            <person name="Chow T."/>
            <person name="Chen H."/>
            <person name="Chung M."/>
            <person name="Chen C."/>
            <person name="Shaw J."/>
            <person name="Wu H."/>
            <person name="Hsiao K."/>
            <person name="Chao Y."/>
            <person name="Chu M."/>
            <person name="Cheng C."/>
            <person name="Hour A."/>
            <person name="Lee P."/>
            <person name="Lin S."/>
            <person name="Lin Y."/>
            <person name="Liou J."/>
            <person name="Liu S."/>
            <person name="Hsing Y."/>
            <person name="Raghuvanshi S."/>
            <person name="Mohanty A."/>
            <person name="Bharti A.K."/>
            <person name="Gaur A."/>
            <person name="Gupta V."/>
            <person name="Kumar D."/>
            <person name="Ravi V."/>
            <person name="Vij S."/>
            <person name="Kapur A."/>
            <person name="Khurana P."/>
            <person name="Khurana P."/>
            <person name="Khurana J.P."/>
            <person name="Tyagi A.K."/>
            <person name="Gaikwad K."/>
            <person name="Singh A."/>
            <person name="Dalal V."/>
            <person name="Srivastava S."/>
            <person name="Dixit A."/>
            <person name="Pal A.K."/>
            <person name="Ghazi I.A."/>
            <person name="Yadav M."/>
            <person name="Pandit A."/>
            <person name="Bhargava A."/>
            <person name="Sureshbabu K."/>
            <person name="Batra K."/>
            <person name="Sharma T.R."/>
            <person name="Mohapatra T."/>
            <person name="Singh N.K."/>
            <person name="Messing J."/>
            <person name="Nelson A.B."/>
            <person name="Fuks G."/>
            <person name="Kavchok S."/>
            <person name="Keizer G."/>
            <person name="Linton E."/>
            <person name="Llaca V."/>
            <person name="Song R."/>
            <person name="Tanyolac B."/>
            <person name="Young S."/>
            <person name="Ho-Il K."/>
            <person name="Hahn J.H."/>
            <person name="Sangsakoo G."/>
            <person name="Vanavichit A."/>
            <person name="de Mattos Luiz.A.T."/>
            <person name="Zimmer P.D."/>
            <person name="Malone G."/>
            <person name="Dellagostin O."/>
            <person name="de Oliveira A.C."/>
            <person name="Bevan M."/>
            <person name="Bancroft I."/>
            <person name="Minx P."/>
            <person name="Cordum H."/>
            <person name="Wilson R."/>
            <person name="Cheng Z."/>
            <person name="Jin W."/>
            <person name="Jiang J."/>
            <person name="Leong S.A."/>
            <person name="Iwama H."/>
            <person name="Gojobori T."/>
            <person name="Itoh T."/>
            <person name="Niimura Y."/>
            <person name="Fujii Y."/>
            <person name="Habara T."/>
            <person name="Sakai H."/>
            <person name="Sato Y."/>
            <person name="Wilson G."/>
            <person name="Kumar K."/>
            <person name="McCouch S."/>
            <person name="Juretic N."/>
            <person name="Hoen D."/>
            <person name="Wright S."/>
            <person name="Bruskiewich R."/>
            <person name="Bureau T."/>
            <person name="Miyao A."/>
            <person name="Hirochika H."/>
            <person name="Nishikawa T."/>
            <person name="Kadowaki K."/>
            <person name="Sugiura M."/>
            <person name="Burr B."/>
            <person name="Sasaki T."/>
        </authorList>
    </citation>
    <scope>NUCLEOTIDE SEQUENCE [LARGE SCALE GENOMIC DNA]</scope>
    <source>
        <strain evidence="2">cv. Nipponbare</strain>
    </source>
</reference>
<accession>Q6Z7G6</accession>
<dbReference type="AlphaFoldDB" id="Q6Z7G6"/>
<sequence length="52" mass="5710">MGRAQRCQFYNGTNEMGRAQRCQFYNGTNDLASLVSVAKPACMPSLQPGVLQ</sequence>
<evidence type="ECO:0000313" key="2">
    <source>
        <dbReference type="Proteomes" id="UP000000763"/>
    </source>
</evidence>
<dbReference type="EMBL" id="AP004856">
    <property type="protein sequence ID" value="BAD17167.1"/>
    <property type="molecule type" value="Genomic_DNA"/>
</dbReference>
<protein>
    <submittedName>
        <fullName evidence="1">Uncharacterized protein</fullName>
    </submittedName>
</protein>